<name>F8AJ45_PYRYC</name>
<dbReference type="Proteomes" id="UP000008386">
    <property type="component" value="Chromosome"/>
</dbReference>
<reference evidence="1 2" key="1">
    <citation type="journal article" date="2011" name="J. Bacteriol.">
        <title>Complete genome sequence of the obligate piezophilic hyperthermophilic archaeon Pyrococcus yayanosii CH1.</title>
        <authorList>
            <person name="Jun X."/>
            <person name="Lupeng L."/>
            <person name="Minjuan X."/>
            <person name="Oger P."/>
            <person name="Fengping W."/>
            <person name="Jebbar M."/>
            <person name="Xiang X."/>
        </authorList>
    </citation>
    <scope>NUCLEOTIDE SEQUENCE [LARGE SCALE GENOMIC DNA]</scope>
    <source>
        <strain evidence="2">CH1 / JCM 16557</strain>
    </source>
</reference>
<evidence type="ECO:0000313" key="1">
    <source>
        <dbReference type="EMBL" id="AEH24656.1"/>
    </source>
</evidence>
<dbReference type="EMBL" id="CP002779">
    <property type="protein sequence ID" value="AEH24656.1"/>
    <property type="molecule type" value="Genomic_DNA"/>
</dbReference>
<dbReference type="STRING" id="529709.PYCH_09710"/>
<dbReference type="KEGG" id="pya:PYCH_09710"/>
<evidence type="ECO:0000313" key="2">
    <source>
        <dbReference type="Proteomes" id="UP000008386"/>
    </source>
</evidence>
<accession>F8AJ45</accession>
<sequence>MKKCFQFSLSLIGTFLLNPSLTKSPCFQFSLSLIGTSILSAIRRL</sequence>
<keyword evidence="2" id="KW-1185">Reference proteome</keyword>
<proteinExistence type="predicted"/>
<organism evidence="1 2">
    <name type="scientific">Pyrococcus yayanosii (strain CH1 / JCM 16557)</name>
    <dbReference type="NCBI Taxonomy" id="529709"/>
    <lineage>
        <taxon>Archaea</taxon>
        <taxon>Methanobacteriati</taxon>
        <taxon>Methanobacteriota</taxon>
        <taxon>Thermococci</taxon>
        <taxon>Thermococcales</taxon>
        <taxon>Thermococcaceae</taxon>
        <taxon>Pyrococcus</taxon>
    </lineage>
</organism>
<protein>
    <submittedName>
        <fullName evidence="1">Uncharacterized protein</fullName>
    </submittedName>
</protein>
<dbReference type="HOGENOM" id="CLU_3194654_0_0_2"/>
<gene>
    <name evidence="1" type="ordered locus">PYCH_09710</name>
</gene>
<dbReference type="AlphaFoldDB" id="F8AJ45"/>